<comment type="function">
    <text evidence="11">Catalyzes the addition of meso-diaminopimelic acid to the nucleotide precursor UDP-N-acetylmuramoyl-L-alanyl-D-glutamate (UMAG) in the biosynthesis of bacterial cell-wall peptidoglycan.</text>
</comment>
<organism evidence="17 18">
    <name type="scientific">Caldithrix abyssi DSM 13497</name>
    <dbReference type="NCBI Taxonomy" id="880073"/>
    <lineage>
        <taxon>Bacteria</taxon>
        <taxon>Pseudomonadati</taxon>
        <taxon>Calditrichota</taxon>
        <taxon>Calditrichia</taxon>
        <taxon>Calditrichales</taxon>
        <taxon>Calditrichaceae</taxon>
        <taxon>Caldithrix</taxon>
    </lineage>
</organism>
<keyword evidence="3 11" id="KW-0436">Ligase</keyword>
<dbReference type="InterPro" id="IPR018109">
    <property type="entry name" value="Folylpolyglutamate_synth_CS"/>
</dbReference>
<dbReference type="AlphaFoldDB" id="H1XY44"/>
<gene>
    <name evidence="11 16" type="primary">murE</name>
    <name evidence="16" type="ORF">Cabys_1165</name>
    <name evidence="17" type="ORF">Calab_2361</name>
</gene>
<name>H1XY44_CALAY</name>
<keyword evidence="2 11" id="KW-0963">Cytoplasm</keyword>
<dbReference type="InterPro" id="IPR000713">
    <property type="entry name" value="Mur_ligase_N"/>
</dbReference>
<keyword evidence="18" id="KW-1185">Reference proteome</keyword>
<comment type="pathway">
    <text evidence="11 12">Cell wall biogenesis; peptidoglycan biosynthesis.</text>
</comment>
<evidence type="ECO:0000256" key="3">
    <source>
        <dbReference type="ARBA" id="ARBA00022598"/>
    </source>
</evidence>
<dbReference type="NCBIfam" id="NF001126">
    <property type="entry name" value="PRK00139.1-4"/>
    <property type="match status" value="1"/>
</dbReference>
<dbReference type="PaxDb" id="880073-Calab_2361"/>
<dbReference type="InterPro" id="IPR005761">
    <property type="entry name" value="UDP-N-AcMur-Glu-dNH2Pim_ligase"/>
</dbReference>
<dbReference type="OrthoDB" id="9800958at2"/>
<evidence type="ECO:0000259" key="14">
    <source>
        <dbReference type="Pfam" id="PF02875"/>
    </source>
</evidence>
<dbReference type="InterPro" id="IPR013221">
    <property type="entry name" value="Mur_ligase_cen"/>
</dbReference>
<feature type="domain" description="Mur ligase N-terminal catalytic" evidence="13">
    <location>
        <begin position="29"/>
        <end position="101"/>
    </location>
</feature>
<dbReference type="GO" id="GO:0005524">
    <property type="term" value="F:ATP binding"/>
    <property type="evidence" value="ECO:0007669"/>
    <property type="project" value="UniProtKB-UniRule"/>
</dbReference>
<dbReference type="Pfam" id="PF08245">
    <property type="entry name" value="Mur_ligase_M"/>
    <property type="match status" value="1"/>
</dbReference>
<dbReference type="Gene3D" id="3.40.1390.10">
    <property type="entry name" value="MurE/MurF, N-terminal domain"/>
    <property type="match status" value="1"/>
</dbReference>
<comment type="PTM">
    <text evidence="11">Carboxylation is probably crucial for Mg(2+) binding and, consequently, for the gamma-phosphate positioning of ATP.</text>
</comment>
<reference evidence="17 18" key="1">
    <citation type="submission" date="2011-09" db="EMBL/GenBank/DDBJ databases">
        <title>The permanent draft genome of Caldithrix abyssi DSM 13497.</title>
        <authorList>
            <consortium name="US DOE Joint Genome Institute (JGI-PGF)"/>
            <person name="Lucas S."/>
            <person name="Han J."/>
            <person name="Lapidus A."/>
            <person name="Bruce D."/>
            <person name="Goodwin L."/>
            <person name="Pitluck S."/>
            <person name="Peters L."/>
            <person name="Kyrpides N."/>
            <person name="Mavromatis K."/>
            <person name="Ivanova N."/>
            <person name="Mikhailova N."/>
            <person name="Chertkov O."/>
            <person name="Detter J.C."/>
            <person name="Tapia R."/>
            <person name="Han C."/>
            <person name="Land M."/>
            <person name="Hauser L."/>
            <person name="Markowitz V."/>
            <person name="Cheng J.-F."/>
            <person name="Hugenholtz P."/>
            <person name="Woyke T."/>
            <person name="Wu D."/>
            <person name="Spring S."/>
            <person name="Brambilla E."/>
            <person name="Klenk H.-P."/>
            <person name="Eisen J.A."/>
        </authorList>
    </citation>
    <scope>NUCLEOTIDE SEQUENCE [LARGE SCALE GENOMIC DNA]</scope>
    <source>
        <strain evidence="17 18">DSM 13497</strain>
    </source>
</reference>
<keyword evidence="10 11" id="KW-0961">Cell wall biogenesis/degradation</keyword>
<evidence type="ECO:0000256" key="10">
    <source>
        <dbReference type="ARBA" id="ARBA00023316"/>
    </source>
</evidence>
<feature type="binding site" evidence="11">
    <location>
        <position position="192"/>
    </location>
    <ligand>
        <name>UDP-N-acetyl-alpha-D-muramoyl-L-alanyl-D-glutamate</name>
        <dbReference type="ChEBI" id="CHEBI:83900"/>
    </ligand>
</feature>
<dbReference type="PROSITE" id="PS01011">
    <property type="entry name" value="FOLYLPOLYGLU_SYNT_1"/>
    <property type="match status" value="1"/>
</dbReference>
<feature type="binding site" evidence="11">
    <location>
        <position position="463"/>
    </location>
    <ligand>
        <name>meso-2,6-diaminopimelate</name>
        <dbReference type="ChEBI" id="CHEBI:57791"/>
    </ligand>
</feature>
<dbReference type="RefSeq" id="WP_006929165.1">
    <property type="nucleotide sequence ID" value="NZ_CM001402.1"/>
</dbReference>
<evidence type="ECO:0000256" key="7">
    <source>
        <dbReference type="ARBA" id="ARBA00022960"/>
    </source>
</evidence>
<dbReference type="PANTHER" id="PTHR23135:SF4">
    <property type="entry name" value="UDP-N-ACETYLMURAMOYL-L-ALANYL-D-GLUTAMATE--2,6-DIAMINOPIMELATE LIGASE MURE HOMOLOG, CHLOROPLASTIC"/>
    <property type="match status" value="1"/>
</dbReference>
<feature type="binding site" evidence="11">
    <location>
        <position position="156"/>
    </location>
    <ligand>
        <name>UDP-N-acetyl-alpha-D-muramoyl-L-alanyl-D-glutamate</name>
        <dbReference type="ChEBI" id="CHEBI:83900"/>
    </ligand>
</feature>
<feature type="binding site" evidence="11">
    <location>
        <position position="36"/>
    </location>
    <ligand>
        <name>UDP-N-acetyl-alpha-D-muramoyl-L-alanyl-D-glutamate</name>
        <dbReference type="ChEBI" id="CHEBI:83900"/>
    </ligand>
</feature>
<feature type="binding site" evidence="11">
    <location>
        <begin position="408"/>
        <end position="411"/>
    </location>
    <ligand>
        <name>meso-2,6-diaminopimelate</name>
        <dbReference type="ChEBI" id="CHEBI:57791"/>
    </ligand>
</feature>
<comment type="similarity">
    <text evidence="1 11">Belongs to the MurCDEF family. MurE subfamily.</text>
</comment>
<dbReference type="SUPFAM" id="SSF63418">
    <property type="entry name" value="MurE/MurF N-terminal domain"/>
    <property type="match status" value="1"/>
</dbReference>
<dbReference type="InterPro" id="IPR036615">
    <property type="entry name" value="Mur_ligase_C_dom_sf"/>
</dbReference>
<dbReference type="UniPathway" id="UPA00219"/>
<comment type="catalytic activity">
    <reaction evidence="11">
        <text>UDP-N-acetyl-alpha-D-muramoyl-L-alanyl-D-glutamate + meso-2,6-diaminopimelate + ATP = UDP-N-acetyl-alpha-D-muramoyl-L-alanyl-gamma-D-glutamyl-meso-2,6-diaminopimelate + ADP + phosphate + H(+)</text>
        <dbReference type="Rhea" id="RHEA:23676"/>
        <dbReference type="ChEBI" id="CHEBI:15378"/>
        <dbReference type="ChEBI" id="CHEBI:30616"/>
        <dbReference type="ChEBI" id="CHEBI:43474"/>
        <dbReference type="ChEBI" id="CHEBI:57791"/>
        <dbReference type="ChEBI" id="CHEBI:83900"/>
        <dbReference type="ChEBI" id="CHEBI:83905"/>
        <dbReference type="ChEBI" id="CHEBI:456216"/>
        <dbReference type="EC" id="6.3.2.13"/>
    </reaction>
</comment>
<evidence type="ECO:0000256" key="8">
    <source>
        <dbReference type="ARBA" id="ARBA00022984"/>
    </source>
</evidence>
<feature type="binding site" evidence="11">
    <location>
        <position position="184"/>
    </location>
    <ligand>
        <name>UDP-N-acetyl-alpha-D-muramoyl-L-alanyl-D-glutamate</name>
        <dbReference type="ChEBI" id="CHEBI:83900"/>
    </ligand>
</feature>
<evidence type="ECO:0000256" key="6">
    <source>
        <dbReference type="ARBA" id="ARBA00022840"/>
    </source>
</evidence>
<keyword evidence="6 11" id="KW-0067">ATP-binding</keyword>
<dbReference type="GO" id="GO:0008765">
    <property type="term" value="F:UDP-N-acetylmuramoylalanyl-D-glutamate-2,6-diaminopimelate ligase activity"/>
    <property type="evidence" value="ECO:0007669"/>
    <property type="project" value="UniProtKB-UniRule"/>
</dbReference>
<feature type="short sequence motif" description="Meso-diaminopimelate recognition motif" evidence="11">
    <location>
        <begin position="408"/>
        <end position="411"/>
    </location>
</feature>
<dbReference type="NCBIfam" id="NF001124">
    <property type="entry name" value="PRK00139.1-2"/>
    <property type="match status" value="1"/>
</dbReference>
<reference evidence="16 19" key="2">
    <citation type="submission" date="2016-11" db="EMBL/GenBank/DDBJ databases">
        <title>Genomic analysis of Caldithrix abyssi and proposal of a novel bacterial phylum Caldithrichaeota.</title>
        <authorList>
            <person name="Kublanov I."/>
            <person name="Sigalova O."/>
            <person name="Gavrilov S."/>
            <person name="Lebedinsky A."/>
            <person name="Ivanova N."/>
            <person name="Daum C."/>
            <person name="Reddy T."/>
            <person name="Klenk H.P."/>
            <person name="Goker M."/>
            <person name="Reva O."/>
            <person name="Miroshnichenko M."/>
            <person name="Kyprides N."/>
            <person name="Woyke T."/>
            <person name="Gelfand M."/>
        </authorList>
    </citation>
    <scope>NUCLEOTIDE SEQUENCE [LARGE SCALE GENOMIC DNA]</scope>
    <source>
        <strain evidence="16 19">LF13</strain>
    </source>
</reference>
<feature type="binding site" evidence="11">
    <location>
        <begin position="157"/>
        <end position="158"/>
    </location>
    <ligand>
        <name>UDP-N-acetyl-alpha-D-muramoyl-L-alanyl-D-glutamate</name>
        <dbReference type="ChEBI" id="CHEBI:83900"/>
    </ligand>
</feature>
<feature type="domain" description="Mur ligase C-terminal" evidence="14">
    <location>
        <begin position="335"/>
        <end position="461"/>
    </location>
</feature>
<dbReference type="HOGENOM" id="CLU_022291_4_1_0"/>
<comment type="caution">
    <text evidence="11">Lacks conserved residue(s) required for the propagation of feature annotation.</text>
</comment>
<dbReference type="KEGG" id="caby:Cabys_1165"/>
<dbReference type="GO" id="GO:0009252">
    <property type="term" value="P:peptidoglycan biosynthetic process"/>
    <property type="evidence" value="ECO:0007669"/>
    <property type="project" value="UniProtKB-UniRule"/>
</dbReference>
<dbReference type="Gene3D" id="3.90.190.20">
    <property type="entry name" value="Mur ligase, C-terminal domain"/>
    <property type="match status" value="1"/>
</dbReference>
<dbReference type="SUPFAM" id="SSF53623">
    <property type="entry name" value="MurD-like peptide ligases, catalytic domain"/>
    <property type="match status" value="1"/>
</dbReference>
<comment type="cofactor">
    <cofactor evidence="11">
        <name>Mg(2+)</name>
        <dbReference type="ChEBI" id="CHEBI:18420"/>
    </cofactor>
</comment>
<dbReference type="Pfam" id="PF02875">
    <property type="entry name" value="Mur_ligase_C"/>
    <property type="match status" value="1"/>
</dbReference>
<dbReference type="NCBIfam" id="TIGR01085">
    <property type="entry name" value="murE"/>
    <property type="match status" value="1"/>
</dbReference>
<feature type="binding site" evidence="11">
    <location>
        <begin position="115"/>
        <end position="121"/>
    </location>
    <ligand>
        <name>ATP</name>
        <dbReference type="ChEBI" id="CHEBI:30616"/>
    </ligand>
</feature>
<dbReference type="Gene3D" id="3.40.1190.10">
    <property type="entry name" value="Mur-like, catalytic domain"/>
    <property type="match status" value="1"/>
</dbReference>
<evidence type="ECO:0000313" key="18">
    <source>
        <dbReference type="Proteomes" id="UP000004671"/>
    </source>
</evidence>
<dbReference type="GO" id="GO:0071555">
    <property type="term" value="P:cell wall organization"/>
    <property type="evidence" value="ECO:0007669"/>
    <property type="project" value="UniProtKB-KW"/>
</dbReference>
<dbReference type="GO" id="GO:0008360">
    <property type="term" value="P:regulation of cell shape"/>
    <property type="evidence" value="ECO:0007669"/>
    <property type="project" value="UniProtKB-KW"/>
</dbReference>
<dbReference type="STRING" id="880073.Cabys_1165"/>
<feature type="binding site" evidence="11">
    <location>
        <position position="384"/>
    </location>
    <ligand>
        <name>meso-2,6-diaminopimelate</name>
        <dbReference type="ChEBI" id="CHEBI:57791"/>
    </ligand>
</feature>
<keyword evidence="8 11" id="KW-0573">Peptidoglycan synthesis</keyword>
<dbReference type="FunCoup" id="H1XY44">
    <property type="interactions" value="556"/>
</dbReference>
<keyword evidence="4 11" id="KW-0132">Cell division</keyword>
<keyword evidence="9 11" id="KW-0131">Cell cycle</keyword>
<proteinExistence type="inferred from homology"/>
<dbReference type="GO" id="GO:0051301">
    <property type="term" value="P:cell division"/>
    <property type="evidence" value="ECO:0007669"/>
    <property type="project" value="UniProtKB-KW"/>
</dbReference>
<evidence type="ECO:0000256" key="2">
    <source>
        <dbReference type="ARBA" id="ARBA00022490"/>
    </source>
</evidence>
<dbReference type="EMBL" id="CM001402">
    <property type="protein sequence ID" value="EHO41971.1"/>
    <property type="molecule type" value="Genomic_DNA"/>
</dbReference>
<evidence type="ECO:0000259" key="15">
    <source>
        <dbReference type="Pfam" id="PF08245"/>
    </source>
</evidence>
<dbReference type="Pfam" id="PF01225">
    <property type="entry name" value="Mur_ligase"/>
    <property type="match status" value="1"/>
</dbReference>
<feature type="binding site" evidence="11">
    <location>
        <position position="459"/>
    </location>
    <ligand>
        <name>meso-2,6-diaminopimelate</name>
        <dbReference type="ChEBI" id="CHEBI:57791"/>
    </ligand>
</feature>
<dbReference type="GO" id="GO:0005737">
    <property type="term" value="C:cytoplasm"/>
    <property type="evidence" value="ECO:0007669"/>
    <property type="project" value="UniProtKB-SubCell"/>
</dbReference>
<evidence type="ECO:0000256" key="9">
    <source>
        <dbReference type="ARBA" id="ARBA00023306"/>
    </source>
</evidence>
<evidence type="ECO:0000259" key="13">
    <source>
        <dbReference type="Pfam" id="PF01225"/>
    </source>
</evidence>
<keyword evidence="7 11" id="KW-0133">Cell shape</keyword>
<evidence type="ECO:0000256" key="5">
    <source>
        <dbReference type="ARBA" id="ARBA00022741"/>
    </source>
</evidence>
<evidence type="ECO:0000256" key="4">
    <source>
        <dbReference type="ARBA" id="ARBA00022618"/>
    </source>
</evidence>
<dbReference type="SUPFAM" id="SSF53244">
    <property type="entry name" value="MurD-like peptide ligases, peptide-binding domain"/>
    <property type="match status" value="1"/>
</dbReference>
<feature type="modified residue" description="N6-carboxylysine" evidence="11">
    <location>
        <position position="224"/>
    </location>
</feature>
<dbReference type="InterPro" id="IPR035911">
    <property type="entry name" value="MurE/MurF_N"/>
</dbReference>
<comment type="subcellular location">
    <subcellularLocation>
        <location evidence="11 12">Cytoplasm</location>
    </subcellularLocation>
</comment>
<dbReference type="EC" id="6.3.2.13" evidence="11"/>
<dbReference type="HAMAP" id="MF_00208">
    <property type="entry name" value="MurE"/>
    <property type="match status" value="1"/>
</dbReference>
<evidence type="ECO:0000313" key="16">
    <source>
        <dbReference type="EMBL" id="APF17914.1"/>
    </source>
</evidence>
<dbReference type="Proteomes" id="UP000004671">
    <property type="component" value="Chromosome"/>
</dbReference>
<dbReference type="PANTHER" id="PTHR23135">
    <property type="entry name" value="MUR LIGASE FAMILY MEMBER"/>
    <property type="match status" value="1"/>
</dbReference>
<evidence type="ECO:0000313" key="19">
    <source>
        <dbReference type="Proteomes" id="UP000183868"/>
    </source>
</evidence>
<dbReference type="InterPro" id="IPR036565">
    <property type="entry name" value="Mur-like_cat_sf"/>
</dbReference>
<feature type="domain" description="Mur ligase central" evidence="15">
    <location>
        <begin position="113"/>
        <end position="311"/>
    </location>
</feature>
<dbReference type="InParanoid" id="H1XY44"/>
<protein>
    <recommendedName>
        <fullName evidence="11">UDP-N-acetylmuramoyl-L-alanyl-D-glutamate--2,6-diaminopimelate ligase</fullName>
        <ecNumber evidence="11">6.3.2.13</ecNumber>
    </recommendedName>
    <alternativeName>
        <fullName evidence="11">Meso-A2pm-adding enzyme</fullName>
    </alternativeName>
    <alternativeName>
        <fullName evidence="11">Meso-diaminopimelate-adding enzyme</fullName>
    </alternativeName>
    <alternativeName>
        <fullName evidence="11">UDP-MurNAc-L-Ala-D-Glu:meso-diaminopimelate ligase</fullName>
    </alternativeName>
    <alternativeName>
        <fullName evidence="11">UDP-MurNAc-tripeptide synthetase</fullName>
    </alternativeName>
    <alternativeName>
        <fullName evidence="11">UDP-N-acetylmuramyl-tripeptide synthetase</fullName>
    </alternativeName>
</protein>
<evidence type="ECO:0000256" key="1">
    <source>
        <dbReference type="ARBA" id="ARBA00005898"/>
    </source>
</evidence>
<dbReference type="Proteomes" id="UP000183868">
    <property type="component" value="Chromosome"/>
</dbReference>
<accession>H1XY44</accession>
<dbReference type="GO" id="GO:0000287">
    <property type="term" value="F:magnesium ion binding"/>
    <property type="evidence" value="ECO:0007669"/>
    <property type="project" value="UniProtKB-UniRule"/>
</dbReference>
<sequence>MNTKREITLKKLLNGLSVDLPDEMARLQVSGVQYDSRKVQVGNLFVAIRGFQTDGHQFLKMAAEKGACCALVEERVSGVDIPQLEVNNTRELLPLVAANFYRPEIDRLTLIGITGTNGKTTTSYLVQSILNEAGKPAGVIGTIQYLIGGQKIDAWNTTPESVDICRMLYELAQQNFEACVLEVSSHALALNRVDGLKFKAGVFTNLSRDHLDFHKTMENYFEAKMRLFTLLHPRGTAVINFDDPYVKKAIDRIEQAVITFGYDRRSDVYVLAERLDINGIYLKLQTPFGPLEIHSGLRGHFNVQNIMAAVGSGLALGLNLDAIKRGIEKLDRVPGRLEPYEVKPGVLAVIDYAHTPDSLEKALQSLRPLTSGRLIVVFGAGGDRDCGKRPLMGAAAEKQADVVIVTSDNPRTEDPQKIIDDILTGIEKKEKCQVIVDRKQAIFQAVHQAQAGDVILIAGKGHEMYQDVNGVKHPFDEVAILKEASDGE</sequence>
<dbReference type="GO" id="GO:0004326">
    <property type="term" value="F:tetrahydrofolylpolyglutamate synthase activity"/>
    <property type="evidence" value="ECO:0007669"/>
    <property type="project" value="InterPro"/>
</dbReference>
<keyword evidence="5 11" id="KW-0547">Nucleotide-binding</keyword>
<keyword evidence="11" id="KW-0460">Magnesium</keyword>
<evidence type="ECO:0000313" key="17">
    <source>
        <dbReference type="EMBL" id="EHO41971.1"/>
    </source>
</evidence>
<dbReference type="InterPro" id="IPR004101">
    <property type="entry name" value="Mur_ligase_C"/>
</dbReference>
<dbReference type="eggNOG" id="COG0769">
    <property type="taxonomic scope" value="Bacteria"/>
</dbReference>
<evidence type="ECO:0000256" key="11">
    <source>
        <dbReference type="HAMAP-Rule" id="MF_00208"/>
    </source>
</evidence>
<evidence type="ECO:0000256" key="12">
    <source>
        <dbReference type="RuleBase" id="RU004135"/>
    </source>
</evidence>
<dbReference type="EMBL" id="CP018099">
    <property type="protein sequence ID" value="APF17914.1"/>
    <property type="molecule type" value="Genomic_DNA"/>
</dbReference>